<dbReference type="InterPro" id="IPR010031">
    <property type="entry name" value="FAD_lactone_oxidase-like"/>
</dbReference>
<dbReference type="Pfam" id="PF04030">
    <property type="entry name" value="ALO"/>
    <property type="match status" value="1"/>
</dbReference>
<dbReference type="GeneID" id="27906052"/>
<dbReference type="HOGENOM" id="CLU_014049_0_0_1"/>
<dbReference type="STRING" id="692275.M3AYM7"/>
<accession>M3AYM7</accession>
<dbReference type="SUPFAM" id="SSF56176">
    <property type="entry name" value="FAD-binding/transporter-associated domain-like"/>
    <property type="match status" value="1"/>
</dbReference>
<name>M3AYM7_SPHMS</name>
<proteinExistence type="predicted"/>
<dbReference type="GO" id="GO:0071949">
    <property type="term" value="F:FAD binding"/>
    <property type="evidence" value="ECO:0007669"/>
    <property type="project" value="InterPro"/>
</dbReference>
<evidence type="ECO:0000259" key="2">
    <source>
        <dbReference type="PROSITE" id="PS51387"/>
    </source>
</evidence>
<dbReference type="InterPro" id="IPR036318">
    <property type="entry name" value="FAD-bd_PCMH-like_sf"/>
</dbReference>
<dbReference type="InterPro" id="IPR016166">
    <property type="entry name" value="FAD-bd_PCMH"/>
</dbReference>
<dbReference type="UniPathway" id="UPA00771">
    <property type="reaction ID" value="UER00766"/>
</dbReference>
<dbReference type="GO" id="GO:0005739">
    <property type="term" value="C:mitochondrion"/>
    <property type="evidence" value="ECO:0007669"/>
    <property type="project" value="TreeGrafter"/>
</dbReference>
<dbReference type="PANTHER" id="PTHR43762:SF1">
    <property type="entry name" value="D-ARABINONO-1,4-LACTONE OXIDASE"/>
    <property type="match status" value="1"/>
</dbReference>
<dbReference type="RefSeq" id="XP_016760778.1">
    <property type="nucleotide sequence ID" value="XM_016908915.1"/>
</dbReference>
<keyword evidence="4" id="KW-1185">Reference proteome</keyword>
<dbReference type="Gene3D" id="3.30.465.10">
    <property type="match status" value="1"/>
</dbReference>
<evidence type="ECO:0000256" key="1">
    <source>
        <dbReference type="ARBA" id="ARBA00023002"/>
    </source>
</evidence>
<dbReference type="EMBL" id="KB456264">
    <property type="protein sequence ID" value="EMF12657.1"/>
    <property type="molecule type" value="Genomic_DNA"/>
</dbReference>
<feature type="domain" description="FAD-binding PCMH-type" evidence="2">
    <location>
        <begin position="15"/>
        <end position="214"/>
    </location>
</feature>
<keyword evidence="1" id="KW-0560">Oxidoreductase</keyword>
<dbReference type="GO" id="GO:0016020">
    <property type="term" value="C:membrane"/>
    <property type="evidence" value="ECO:0007669"/>
    <property type="project" value="InterPro"/>
</dbReference>
<evidence type="ECO:0000313" key="4">
    <source>
        <dbReference type="Proteomes" id="UP000016931"/>
    </source>
</evidence>
<evidence type="ECO:0000313" key="3">
    <source>
        <dbReference type="EMBL" id="EMF12657.1"/>
    </source>
</evidence>
<dbReference type="GO" id="GO:0003885">
    <property type="term" value="F:D-arabinono-1,4-lactone oxidase activity"/>
    <property type="evidence" value="ECO:0007669"/>
    <property type="project" value="InterPro"/>
</dbReference>
<organism evidence="3 4">
    <name type="scientific">Sphaerulina musiva (strain SO2202)</name>
    <name type="common">Poplar stem canker fungus</name>
    <name type="synonym">Septoria musiva</name>
    <dbReference type="NCBI Taxonomy" id="692275"/>
    <lineage>
        <taxon>Eukaryota</taxon>
        <taxon>Fungi</taxon>
        <taxon>Dikarya</taxon>
        <taxon>Ascomycota</taxon>
        <taxon>Pezizomycotina</taxon>
        <taxon>Dothideomycetes</taxon>
        <taxon>Dothideomycetidae</taxon>
        <taxon>Mycosphaerellales</taxon>
        <taxon>Mycosphaerellaceae</taxon>
        <taxon>Sphaerulina</taxon>
    </lineage>
</organism>
<dbReference type="PROSITE" id="PS51387">
    <property type="entry name" value="FAD_PCMH"/>
    <property type="match status" value="1"/>
</dbReference>
<dbReference type="Proteomes" id="UP000016931">
    <property type="component" value="Unassembled WGS sequence"/>
</dbReference>
<gene>
    <name evidence="3" type="ORF">SEPMUDRAFT_44038</name>
</gene>
<dbReference type="OrthoDB" id="610608at2759"/>
<dbReference type="PANTHER" id="PTHR43762">
    <property type="entry name" value="L-GULONOLACTONE OXIDASE"/>
    <property type="match status" value="1"/>
</dbReference>
<dbReference type="InterPro" id="IPR016169">
    <property type="entry name" value="FAD-bd_PCMH_sub2"/>
</dbReference>
<dbReference type="InterPro" id="IPR016167">
    <property type="entry name" value="FAD-bd_PCMH_sub1"/>
</dbReference>
<sequence length="558" mass="63723">MTIKENLEFQNWGRTHSNTPKYTVVPRNVADIQKVVRFAKQANLGVRCAGYRHSWSPIFGRTGEIMISTLDIKTASELPDITALHLPQEKPNELETIELLPGPARAAGKHLVRIGCATTNERLRRWCVKHNKVTIPLNIIMVEITSGGSNGPICHGAGIKHQTLSDLVRKIEYVDANGELQSITDEDPELLTAASGAFGLMGVITHLTLEFDTMTYAELRPTKMPVIQTIPPPPGFPEDRIPRALRPKTPLTAAEKQFAQERFEKQANEDYYAEWFWFPYADECWVNCWNNTTDDSDVEDWPGSFAVFLSFVQEFTLNVIQYNHVLTELVNKTGIAEAAVTLLSRFVMMNLPEVKEGDKAIKTHLINGLHFQRAIQNIRVRDMEVEIPLVPRVDDATKVDYTLVQQAWWDAIVKCYEHSDTCPQRFPLELRIMGGSNVLLAPQYGNRLGTAAMEILTLQNAVDIWQPYAQEVVDLWCSYKDRNGVRLKTRPHWAKEWHEGYTIDGKPWLEKLKHEDYAAEIVEFKRILSRIGKKHGWTLEDIQKRFSNELFDGLIYDL</sequence>
<dbReference type="eggNOG" id="ENOG502SB01">
    <property type="taxonomic scope" value="Eukaryota"/>
</dbReference>
<protein>
    <recommendedName>
        <fullName evidence="2">FAD-binding PCMH-type domain-containing protein</fullName>
    </recommendedName>
</protein>
<dbReference type="AlphaFoldDB" id="M3AYM7"/>
<dbReference type="Gene3D" id="3.30.43.10">
    <property type="entry name" value="Uridine Diphospho-n-acetylenolpyruvylglucosamine Reductase, domain 2"/>
    <property type="match status" value="1"/>
</dbReference>
<dbReference type="InterPro" id="IPR007173">
    <property type="entry name" value="ALO_C"/>
</dbReference>
<reference evidence="3 4" key="1">
    <citation type="journal article" date="2012" name="PLoS Pathog.">
        <title>Diverse lifestyles and strategies of plant pathogenesis encoded in the genomes of eighteen Dothideomycetes fungi.</title>
        <authorList>
            <person name="Ohm R.A."/>
            <person name="Feau N."/>
            <person name="Henrissat B."/>
            <person name="Schoch C.L."/>
            <person name="Horwitz B.A."/>
            <person name="Barry K.W."/>
            <person name="Condon B.J."/>
            <person name="Copeland A.C."/>
            <person name="Dhillon B."/>
            <person name="Glaser F."/>
            <person name="Hesse C.N."/>
            <person name="Kosti I."/>
            <person name="LaButti K."/>
            <person name="Lindquist E.A."/>
            <person name="Lucas S."/>
            <person name="Salamov A.A."/>
            <person name="Bradshaw R.E."/>
            <person name="Ciuffetti L."/>
            <person name="Hamelin R.C."/>
            <person name="Kema G.H.J."/>
            <person name="Lawrence C."/>
            <person name="Scott J.A."/>
            <person name="Spatafora J.W."/>
            <person name="Turgeon B.G."/>
            <person name="de Wit P.J.G.M."/>
            <person name="Zhong S."/>
            <person name="Goodwin S.B."/>
            <person name="Grigoriev I.V."/>
        </authorList>
    </citation>
    <scope>NUCLEOTIDE SEQUENCE [LARGE SCALE GENOMIC DNA]</scope>
    <source>
        <strain evidence="3 4">SO2202</strain>
    </source>
</reference>
<dbReference type="OMA" id="HSWSPIF"/>